<dbReference type="Gene3D" id="3.30.70.330">
    <property type="match status" value="1"/>
</dbReference>
<evidence type="ECO:0000259" key="4">
    <source>
        <dbReference type="PROSITE" id="PS50102"/>
    </source>
</evidence>
<dbReference type="Proteomes" id="UP000193920">
    <property type="component" value="Unassembled WGS sequence"/>
</dbReference>
<feature type="region of interest" description="Disordered" evidence="3">
    <location>
        <begin position="1"/>
        <end position="28"/>
    </location>
</feature>
<evidence type="ECO:0000256" key="2">
    <source>
        <dbReference type="PROSITE-ProRule" id="PRU00176"/>
    </source>
</evidence>
<dbReference type="AlphaFoldDB" id="A0A1Y2A4T1"/>
<evidence type="ECO:0000313" key="6">
    <source>
        <dbReference type="Proteomes" id="UP000193920"/>
    </source>
</evidence>
<reference evidence="5 6" key="1">
    <citation type="submission" date="2016-08" db="EMBL/GenBank/DDBJ databases">
        <title>A Parts List for Fungal Cellulosomes Revealed by Comparative Genomics.</title>
        <authorList>
            <consortium name="DOE Joint Genome Institute"/>
            <person name="Haitjema C.H."/>
            <person name="Gilmore S.P."/>
            <person name="Henske J.K."/>
            <person name="Solomon K.V."/>
            <person name="De Groot R."/>
            <person name="Kuo A."/>
            <person name="Mondo S.J."/>
            <person name="Salamov A.A."/>
            <person name="Labutti K."/>
            <person name="Zhao Z."/>
            <person name="Chiniquy J."/>
            <person name="Barry K."/>
            <person name="Brewer H.M."/>
            <person name="Purvine S.O."/>
            <person name="Wright A.T."/>
            <person name="Boxma B."/>
            <person name="Van Alen T."/>
            <person name="Hackstein J.H."/>
            <person name="Baker S.E."/>
            <person name="Grigoriev I.V."/>
            <person name="O'Malley M.A."/>
        </authorList>
    </citation>
    <scope>NUCLEOTIDE SEQUENCE [LARGE SCALE GENOMIC DNA]</scope>
    <source>
        <strain evidence="5 6">G1</strain>
    </source>
</reference>
<keyword evidence="1 2" id="KW-0694">RNA-binding</keyword>
<dbReference type="InterPro" id="IPR012677">
    <property type="entry name" value="Nucleotide-bd_a/b_plait_sf"/>
</dbReference>
<proteinExistence type="predicted"/>
<gene>
    <name evidence="5" type="ORF">LY90DRAFT_436086</name>
</gene>
<dbReference type="PANTHER" id="PTHR23189">
    <property type="entry name" value="RNA RECOGNITION MOTIF-CONTAINING"/>
    <property type="match status" value="1"/>
</dbReference>
<dbReference type="EMBL" id="MCOG01000329">
    <property type="protein sequence ID" value="ORY17035.1"/>
    <property type="molecule type" value="Genomic_DNA"/>
</dbReference>
<keyword evidence="6" id="KW-1185">Reference proteome</keyword>
<comment type="caution">
    <text evidence="5">The sequence shown here is derived from an EMBL/GenBank/DDBJ whole genome shotgun (WGS) entry which is preliminary data.</text>
</comment>
<dbReference type="GO" id="GO:0003723">
    <property type="term" value="F:RNA binding"/>
    <property type="evidence" value="ECO:0007669"/>
    <property type="project" value="UniProtKB-UniRule"/>
</dbReference>
<sequence>MCSSNENRKNKNGNNNSNINDRLLNQNSSSKRHVIPRGNELILSRVISGLDKRTTFMIRNIPNKYTQQMLIDTINDTHFGQFDFLYLRMDFKNRCNVGYAFINFVDIKAVISFAEKVVGKKWTRFNSDKICTLSYANIQGRESLIEKFKNSSVMLEDPSYRPKIFYTSGELKGQEEPVSIISISNRL</sequence>
<name>A0A1Y2A4T1_9FUNG</name>
<organism evidence="5 6">
    <name type="scientific">Neocallimastix californiae</name>
    <dbReference type="NCBI Taxonomy" id="1754190"/>
    <lineage>
        <taxon>Eukaryota</taxon>
        <taxon>Fungi</taxon>
        <taxon>Fungi incertae sedis</taxon>
        <taxon>Chytridiomycota</taxon>
        <taxon>Chytridiomycota incertae sedis</taxon>
        <taxon>Neocallimastigomycetes</taxon>
        <taxon>Neocallimastigales</taxon>
        <taxon>Neocallimastigaceae</taxon>
        <taxon>Neocallimastix</taxon>
    </lineage>
</organism>
<dbReference type="STRING" id="1754190.A0A1Y2A4T1"/>
<dbReference type="InterPro" id="IPR035979">
    <property type="entry name" value="RBD_domain_sf"/>
</dbReference>
<dbReference type="OrthoDB" id="417481at2759"/>
<feature type="domain" description="RRM" evidence="4">
    <location>
        <begin position="54"/>
        <end position="150"/>
    </location>
</feature>
<protein>
    <recommendedName>
        <fullName evidence="4">RRM domain-containing protein</fullName>
    </recommendedName>
</protein>
<dbReference type="SUPFAM" id="SSF54928">
    <property type="entry name" value="RNA-binding domain, RBD"/>
    <property type="match status" value="1"/>
</dbReference>
<evidence type="ECO:0000256" key="1">
    <source>
        <dbReference type="ARBA" id="ARBA00022884"/>
    </source>
</evidence>
<evidence type="ECO:0000313" key="5">
    <source>
        <dbReference type="EMBL" id="ORY17035.1"/>
    </source>
</evidence>
<dbReference type="InterPro" id="IPR000504">
    <property type="entry name" value="RRM_dom"/>
</dbReference>
<dbReference type="InterPro" id="IPR007201">
    <property type="entry name" value="Mei2-like_Rrm_C"/>
</dbReference>
<dbReference type="Pfam" id="PF04059">
    <property type="entry name" value="RRM_2"/>
    <property type="match status" value="1"/>
</dbReference>
<accession>A0A1Y2A4T1</accession>
<evidence type="ECO:0000256" key="3">
    <source>
        <dbReference type="SAM" id="MobiDB-lite"/>
    </source>
</evidence>
<dbReference type="PROSITE" id="PS50102">
    <property type="entry name" value="RRM"/>
    <property type="match status" value="1"/>
</dbReference>
<feature type="compositionally biased region" description="Low complexity" evidence="3">
    <location>
        <begin position="12"/>
        <end position="27"/>
    </location>
</feature>